<dbReference type="PANTHER" id="PTHR37164">
    <property type="entry name" value="BACTERIOHEMERYTHRIN"/>
    <property type="match status" value="1"/>
</dbReference>
<dbReference type="Pfam" id="PF01814">
    <property type="entry name" value="Hemerythrin"/>
    <property type="match status" value="1"/>
</dbReference>
<evidence type="ECO:0000256" key="2">
    <source>
        <dbReference type="ARBA" id="ARBA00022723"/>
    </source>
</evidence>
<reference evidence="5 6" key="1">
    <citation type="submission" date="2022-06" db="EMBL/GenBank/DDBJ databases">
        <title>Isolation of gut microbiota from human fecal samples.</title>
        <authorList>
            <person name="Pamer E.G."/>
            <person name="Barat B."/>
            <person name="Waligurski E."/>
            <person name="Medina S."/>
            <person name="Paddock L."/>
            <person name="Mostad J."/>
        </authorList>
    </citation>
    <scope>NUCLEOTIDE SEQUENCE [LARGE SCALE GENOMIC DNA]</scope>
    <source>
        <strain evidence="5 6">DFI.7.95</strain>
    </source>
</reference>
<keyword evidence="3" id="KW-0408">Iron</keyword>
<name>A0ABT1S5Y9_9FIRM</name>
<dbReference type="EMBL" id="JANGAC010000001">
    <property type="protein sequence ID" value="MCQ4921888.1"/>
    <property type="molecule type" value="Genomic_DNA"/>
</dbReference>
<protein>
    <submittedName>
        <fullName evidence="5">Hemerythrin family protein</fullName>
    </submittedName>
</protein>
<keyword evidence="2" id="KW-0479">Metal-binding</keyword>
<sequence>MLWWTDDLKTGIDSIDKQHKSIFDKASEIFNLETNSSTKEIESIFVFLMSYANNHFYEEEILMMENSYENFIEHRRQHNYFIEEIYNIYQNIVNGHASEENLNNLKVLIIDWLANHINGDDKKYIERIKEKSTIVY</sequence>
<evidence type="ECO:0000313" key="5">
    <source>
        <dbReference type="EMBL" id="MCQ4921888.1"/>
    </source>
</evidence>
<dbReference type="SUPFAM" id="SSF47188">
    <property type="entry name" value="Hemerythrin-like"/>
    <property type="match status" value="1"/>
</dbReference>
<dbReference type="InterPro" id="IPR012312">
    <property type="entry name" value="Hemerythrin-like"/>
</dbReference>
<dbReference type="RefSeq" id="WP_094904022.1">
    <property type="nucleotide sequence ID" value="NZ_CP172320.1"/>
</dbReference>
<evidence type="ECO:0000259" key="4">
    <source>
        <dbReference type="Pfam" id="PF01814"/>
    </source>
</evidence>
<dbReference type="Gene3D" id="1.20.120.50">
    <property type="entry name" value="Hemerythrin-like"/>
    <property type="match status" value="1"/>
</dbReference>
<accession>A0ABT1S5Y9</accession>
<dbReference type="Proteomes" id="UP001524478">
    <property type="component" value="Unassembled WGS sequence"/>
</dbReference>
<evidence type="ECO:0000313" key="6">
    <source>
        <dbReference type="Proteomes" id="UP001524478"/>
    </source>
</evidence>
<dbReference type="InterPro" id="IPR050669">
    <property type="entry name" value="Hemerythrin"/>
</dbReference>
<proteinExistence type="inferred from homology"/>
<dbReference type="InterPro" id="IPR035938">
    <property type="entry name" value="Hemerythrin-like_sf"/>
</dbReference>
<dbReference type="PROSITE" id="PS00550">
    <property type="entry name" value="HEMERYTHRINS"/>
    <property type="match status" value="1"/>
</dbReference>
<feature type="domain" description="Hemerythrin-like" evidence="4">
    <location>
        <begin position="10"/>
        <end position="127"/>
    </location>
</feature>
<comment type="caution">
    <text evidence="5">The sequence shown here is derived from an EMBL/GenBank/DDBJ whole genome shotgun (WGS) entry which is preliminary data.</text>
</comment>
<dbReference type="NCBIfam" id="NF033749">
    <property type="entry name" value="bact_hemeryth"/>
    <property type="match status" value="1"/>
</dbReference>
<comment type="similarity">
    <text evidence="1">Belongs to the hemerythrin family.</text>
</comment>
<dbReference type="NCBIfam" id="TIGR02481">
    <property type="entry name" value="hemeryth_dom"/>
    <property type="match status" value="1"/>
</dbReference>
<gene>
    <name evidence="5" type="ORF">NE686_02210</name>
</gene>
<evidence type="ECO:0000256" key="3">
    <source>
        <dbReference type="ARBA" id="ARBA00023004"/>
    </source>
</evidence>
<evidence type="ECO:0000256" key="1">
    <source>
        <dbReference type="ARBA" id="ARBA00010587"/>
    </source>
</evidence>
<dbReference type="InterPro" id="IPR012827">
    <property type="entry name" value="Hemerythrin_metal-bd"/>
</dbReference>
<dbReference type="InterPro" id="IPR016131">
    <property type="entry name" value="Haemerythrin_Fe_BS"/>
</dbReference>
<organism evidence="5 6">
    <name type="scientific">Tissierella carlieri</name>
    <dbReference type="NCBI Taxonomy" id="689904"/>
    <lineage>
        <taxon>Bacteria</taxon>
        <taxon>Bacillati</taxon>
        <taxon>Bacillota</taxon>
        <taxon>Tissierellia</taxon>
        <taxon>Tissierellales</taxon>
        <taxon>Tissierellaceae</taxon>
        <taxon>Tissierella</taxon>
    </lineage>
</organism>
<keyword evidence="6" id="KW-1185">Reference proteome</keyword>
<dbReference type="CDD" id="cd12107">
    <property type="entry name" value="Hemerythrin"/>
    <property type="match status" value="1"/>
</dbReference>
<dbReference type="PANTHER" id="PTHR37164:SF1">
    <property type="entry name" value="BACTERIOHEMERYTHRIN"/>
    <property type="match status" value="1"/>
</dbReference>